<dbReference type="Proteomes" id="UP000282674">
    <property type="component" value="Unassembled WGS sequence"/>
</dbReference>
<dbReference type="Gene3D" id="1.10.10.10">
    <property type="entry name" value="Winged helix-like DNA-binding domain superfamily/Winged helix DNA-binding domain"/>
    <property type="match status" value="1"/>
</dbReference>
<dbReference type="InterPro" id="IPR001867">
    <property type="entry name" value="OmpR/PhoB-type_DNA-bd"/>
</dbReference>
<keyword evidence="5" id="KW-1185">Reference proteome</keyword>
<evidence type="ECO:0000256" key="1">
    <source>
        <dbReference type="ARBA" id="ARBA00023125"/>
    </source>
</evidence>
<sequence length="194" mass="22129">MTRDEPRPLVPDRPLPPATVELQRLSLKRDVNILRWPAESERRELCREHGLLRLLVVERDHEPPVCADVREDWIRVPATNRDFQARIAALRARGGAGTRPHLDQDGILRNGRRSVAVSPSEARLLHLLIKRFGGIAAREELRAHLSEDGHQASRNALDLHIKRIRRRVRPLGLTIRTAWGRGYVLEADDHSPAN</sequence>
<name>A0A3M2LVT1_9ACTN</name>
<accession>A0A3M2LVT1</accession>
<dbReference type="GO" id="GO:0000160">
    <property type="term" value="P:phosphorelay signal transduction system"/>
    <property type="evidence" value="ECO:0007669"/>
    <property type="project" value="InterPro"/>
</dbReference>
<dbReference type="SUPFAM" id="SSF46894">
    <property type="entry name" value="C-terminal effector domain of the bipartite response regulators"/>
    <property type="match status" value="1"/>
</dbReference>
<feature type="DNA-binding region" description="OmpR/PhoB-type" evidence="2">
    <location>
        <begin position="88"/>
        <end position="187"/>
    </location>
</feature>
<organism evidence="4 5">
    <name type="scientific">Actinomadura harenae</name>
    <dbReference type="NCBI Taxonomy" id="2483351"/>
    <lineage>
        <taxon>Bacteria</taxon>
        <taxon>Bacillati</taxon>
        <taxon>Actinomycetota</taxon>
        <taxon>Actinomycetes</taxon>
        <taxon>Streptosporangiales</taxon>
        <taxon>Thermomonosporaceae</taxon>
        <taxon>Actinomadura</taxon>
    </lineage>
</organism>
<dbReference type="PROSITE" id="PS51755">
    <property type="entry name" value="OMPR_PHOB"/>
    <property type="match status" value="1"/>
</dbReference>
<keyword evidence="1 2" id="KW-0238">DNA-binding</keyword>
<proteinExistence type="predicted"/>
<dbReference type="SMART" id="SM00862">
    <property type="entry name" value="Trans_reg_C"/>
    <property type="match status" value="1"/>
</dbReference>
<evidence type="ECO:0000313" key="5">
    <source>
        <dbReference type="Proteomes" id="UP000282674"/>
    </source>
</evidence>
<evidence type="ECO:0000259" key="3">
    <source>
        <dbReference type="PROSITE" id="PS51755"/>
    </source>
</evidence>
<dbReference type="CDD" id="cd00383">
    <property type="entry name" value="trans_reg_C"/>
    <property type="match status" value="1"/>
</dbReference>
<dbReference type="GO" id="GO:0003677">
    <property type="term" value="F:DNA binding"/>
    <property type="evidence" value="ECO:0007669"/>
    <property type="project" value="UniProtKB-UniRule"/>
</dbReference>
<protein>
    <submittedName>
        <fullName evidence="4">Helix-turn-helix domain-containing protein</fullName>
    </submittedName>
</protein>
<dbReference type="GO" id="GO:0006355">
    <property type="term" value="P:regulation of DNA-templated transcription"/>
    <property type="evidence" value="ECO:0007669"/>
    <property type="project" value="InterPro"/>
</dbReference>
<dbReference type="OrthoDB" id="3471838at2"/>
<dbReference type="InterPro" id="IPR036388">
    <property type="entry name" value="WH-like_DNA-bd_sf"/>
</dbReference>
<feature type="domain" description="OmpR/PhoB-type" evidence="3">
    <location>
        <begin position="88"/>
        <end position="187"/>
    </location>
</feature>
<dbReference type="AlphaFoldDB" id="A0A3M2LVT1"/>
<comment type="caution">
    <text evidence="4">The sequence shown here is derived from an EMBL/GenBank/DDBJ whole genome shotgun (WGS) entry which is preliminary data.</text>
</comment>
<dbReference type="EMBL" id="RFFG01000041">
    <property type="protein sequence ID" value="RMI41579.1"/>
    <property type="molecule type" value="Genomic_DNA"/>
</dbReference>
<dbReference type="InterPro" id="IPR016032">
    <property type="entry name" value="Sig_transdc_resp-reg_C-effctor"/>
</dbReference>
<evidence type="ECO:0000256" key="2">
    <source>
        <dbReference type="PROSITE-ProRule" id="PRU01091"/>
    </source>
</evidence>
<reference evidence="4 5" key="1">
    <citation type="submission" date="2018-10" db="EMBL/GenBank/DDBJ databases">
        <title>Isolation from soil.</title>
        <authorList>
            <person name="Hu J."/>
        </authorList>
    </citation>
    <scope>NUCLEOTIDE SEQUENCE [LARGE SCALE GENOMIC DNA]</scope>
    <source>
        <strain evidence="4 5">NEAU-Ht49</strain>
    </source>
</reference>
<gene>
    <name evidence="4" type="ORF">EBO15_22525</name>
</gene>
<evidence type="ECO:0000313" key="4">
    <source>
        <dbReference type="EMBL" id="RMI41579.1"/>
    </source>
</evidence>
<dbReference type="Pfam" id="PF00486">
    <property type="entry name" value="Trans_reg_C"/>
    <property type="match status" value="1"/>
</dbReference>